<organism evidence="4 5">
    <name type="scientific">Rhodobacter ferrooxidans</name>
    <dbReference type="NCBI Taxonomy" id="371731"/>
    <lineage>
        <taxon>Bacteria</taxon>
        <taxon>Pseudomonadati</taxon>
        <taxon>Pseudomonadota</taxon>
        <taxon>Alphaproteobacteria</taxon>
        <taxon>Rhodobacterales</taxon>
        <taxon>Rhodobacter group</taxon>
        <taxon>Rhodobacter</taxon>
    </lineage>
</organism>
<keyword evidence="5" id="KW-1185">Reference proteome</keyword>
<feature type="domain" description="YhdP central" evidence="3">
    <location>
        <begin position="377"/>
        <end position="807"/>
    </location>
</feature>
<name>C8RZI2_9RHOB</name>
<dbReference type="STRING" id="371731.Rsw2DRAFT_1210"/>
<dbReference type="InterPro" id="IPR025263">
    <property type="entry name" value="YhdP_central"/>
</dbReference>
<protein>
    <recommendedName>
        <fullName evidence="3">YhdP central domain-containing protein</fullName>
    </recommendedName>
</protein>
<dbReference type="Pfam" id="PF13116">
    <property type="entry name" value="YhdP"/>
    <property type="match status" value="1"/>
</dbReference>
<dbReference type="Proteomes" id="UP000010121">
    <property type="component" value="Unassembled WGS sequence"/>
</dbReference>
<proteinExistence type="predicted"/>
<evidence type="ECO:0000259" key="3">
    <source>
        <dbReference type="Pfam" id="PF13116"/>
    </source>
</evidence>
<accession>C8RZI2</accession>
<keyword evidence="2" id="KW-1133">Transmembrane helix</keyword>
<dbReference type="OrthoDB" id="7161641at2"/>
<evidence type="ECO:0000256" key="2">
    <source>
        <dbReference type="SAM" id="Phobius"/>
    </source>
</evidence>
<gene>
    <name evidence="4" type="ORF">Rsw2DRAFT_1210</name>
</gene>
<comment type="caution">
    <text evidence="4">The sequence shown here is derived from an EMBL/GenBank/DDBJ whole genome shotgun (WGS) entry which is preliminary data.</text>
</comment>
<evidence type="ECO:0000313" key="5">
    <source>
        <dbReference type="Proteomes" id="UP000010121"/>
    </source>
</evidence>
<reference evidence="4 5" key="1">
    <citation type="submission" date="2009-08" db="EMBL/GenBank/DDBJ databases">
        <title>The draft genome of Rhodobacter sp. SW2.</title>
        <authorList>
            <consortium name="US DOE Joint Genome Institute (JGI-PGF)"/>
            <person name="Lucas S."/>
            <person name="Copeland A."/>
            <person name="Lapidus A."/>
            <person name="Glavina del Rio T."/>
            <person name="Tice H."/>
            <person name="Bruce D."/>
            <person name="Goodwin L."/>
            <person name="Pitluck S."/>
            <person name="Larimer F."/>
            <person name="Land M.L."/>
            <person name="Hauser L."/>
            <person name="Emerson D."/>
        </authorList>
    </citation>
    <scope>NUCLEOTIDE SEQUENCE [LARGE SCALE GENOMIC DNA]</scope>
    <source>
        <strain evidence="4 5">SW2</strain>
    </source>
</reference>
<feature type="region of interest" description="Disordered" evidence="1">
    <location>
        <begin position="1"/>
        <end position="23"/>
    </location>
</feature>
<evidence type="ECO:0000313" key="4">
    <source>
        <dbReference type="EMBL" id="EEW25779.1"/>
    </source>
</evidence>
<keyword evidence="2" id="KW-0472">Membrane</keyword>
<feature type="transmembrane region" description="Helical" evidence="2">
    <location>
        <begin position="31"/>
        <end position="51"/>
    </location>
</feature>
<dbReference type="eggNOG" id="COG3164">
    <property type="taxonomic scope" value="Bacteria"/>
</dbReference>
<keyword evidence="2" id="KW-0812">Transmembrane</keyword>
<evidence type="ECO:0000256" key="1">
    <source>
        <dbReference type="SAM" id="MobiDB-lite"/>
    </source>
</evidence>
<dbReference type="EMBL" id="ACYY01000006">
    <property type="protein sequence ID" value="EEW25779.1"/>
    <property type="molecule type" value="Genomic_DNA"/>
</dbReference>
<dbReference type="AlphaFoldDB" id="C8RZI2"/>
<sequence length="1103" mass="115474">MHQPDSDTRSQGAPPGPDPAPRRRRAGRIGLWLLLSLALLAGGLGLGAMALTGRPIALPVWAVAEAEARLNRAMDGLGGTAVSVGEIEITVGRDWVPRLRLRDLVLARRDGVPILRLPEARLAVSPAALLQGDLRAQSLTLVGAQITIRRDAQGRFDLDLGAGVVGPQLDSFAALLDAVDAGFALPALSHLERIDAEALTLTLHDARAGRVWQVGDGRLTLENRAAELAMELGLTLVSEGQAPAQAVLNFVSQKASSEARIRARVQGVPARDIAAQAPPLAWLGVLDAPISGQLATSIDAGGGVSALEGTLTLAAGALLPDAAARPIAFDRAGLSLRYDPATRKIALSDVTVEGPSLRLNASGQIFVPGDGLAPAFLAQVRLEQVKVDPEGLFVEPVTFTEGAVDLRLRLDPFRLDLGQVTLVEGGRRLTASGHFAADAAGWSTALDLHLDAIRHDRLLALWPVSVVPVTRAWLAENLQQGLLFDVKAALRIAPGLPPRLSLGYEFADGDVKFLKTMPPIRNGYGYATIEGNSYTMVLDSGQVTPPEGGAIAMAGSVLSVLDILQKPPQAEIRLITDSSLTAALSLLDSPPFSFMSKAGRPVQLGQGRAQLDTVLRMQLTDKIRIDDVSYLVQGRLRDVSSDVLVPGRVLRAPDLSLTADRSGLQIAGKGTLAQVPFEVSYAQGFGAEAEGRSTVTGWVELSPRTVKAFTPGLPEGMVGGAGMGEVALDLRRGEATRLTLTSDLRGLVLKLPEVGWSKPAARPGKLTVQARLTEPVVIDRLDLEGPGLKATGAISLRADGRLDKANFDMLDVGGWLKAGVLLTGQGAGRAVTVALTGGDLDLRRMTLGSGSGTGPSSPVQVALDRVAVSDSITLTGVTGDFSARGGFNGSFRAAVNGVAPVSGTVVPTDAGSAVRITSRDAGAVLKAAGIFDNARGGTLDLQLVPRGPEGIYDGTAKAANLRVRNAPALAELLSAISVVGILEQLNDTGLVFNEAEARFRLTPDAIELTRGSAVGASLGVSMAGLYEFAGKRLDMQGVISPLYLLNGLGAVFTRRGEGLFGFSYRLRGTSDVPKVSVNPLSILTPGMFRELFRAAPPKIGDQP</sequence>